<dbReference type="RefSeq" id="WP_121144190.1">
    <property type="nucleotide sequence ID" value="NZ_RBWY01000001.1"/>
</dbReference>
<organism evidence="1 2">
    <name type="scientific">Orbus hercynius</name>
    <dbReference type="NCBI Taxonomy" id="593135"/>
    <lineage>
        <taxon>Bacteria</taxon>
        <taxon>Pseudomonadati</taxon>
        <taxon>Pseudomonadota</taxon>
        <taxon>Gammaproteobacteria</taxon>
        <taxon>Orbales</taxon>
        <taxon>Orbaceae</taxon>
        <taxon>Orbus</taxon>
    </lineage>
</organism>
<evidence type="ECO:0000313" key="1">
    <source>
        <dbReference type="EMBL" id="RKS87289.1"/>
    </source>
</evidence>
<name>A0A495RIV8_9GAMM</name>
<sequence length="91" mass="10995">MTNKFKRQVSSQFIQDTIPQSKDAECARCQMLEVEIERKDKLMQGWDKTEAEIRVDAVNEFMRQVIRNEFYNEDVLINFYRNWVKGLEDEK</sequence>
<protein>
    <submittedName>
        <fullName evidence="1">Uncharacterized protein</fullName>
    </submittedName>
</protein>
<dbReference type="EMBL" id="RBWY01000001">
    <property type="protein sequence ID" value="RKS87289.1"/>
    <property type="molecule type" value="Genomic_DNA"/>
</dbReference>
<accession>A0A495RIV8</accession>
<reference evidence="1 2" key="1">
    <citation type="submission" date="2018-10" db="EMBL/GenBank/DDBJ databases">
        <title>Genomic Encyclopedia of Type Strains, Phase IV (KMG-IV): sequencing the most valuable type-strain genomes for metagenomic binning, comparative biology and taxonomic classification.</title>
        <authorList>
            <person name="Goeker M."/>
        </authorList>
    </citation>
    <scope>NUCLEOTIDE SEQUENCE [LARGE SCALE GENOMIC DNA]</scope>
    <source>
        <strain evidence="1 2">DSM 22228</strain>
    </source>
</reference>
<dbReference type="Proteomes" id="UP000278542">
    <property type="component" value="Unassembled WGS sequence"/>
</dbReference>
<evidence type="ECO:0000313" key="2">
    <source>
        <dbReference type="Proteomes" id="UP000278542"/>
    </source>
</evidence>
<proteinExistence type="predicted"/>
<comment type="caution">
    <text evidence="1">The sequence shown here is derived from an EMBL/GenBank/DDBJ whole genome shotgun (WGS) entry which is preliminary data.</text>
</comment>
<dbReference type="AlphaFoldDB" id="A0A495RIV8"/>
<keyword evidence="2" id="KW-1185">Reference proteome</keyword>
<gene>
    <name evidence="1" type="ORF">DES39_0509</name>
</gene>